<dbReference type="RefSeq" id="WP_327789321.1">
    <property type="nucleotide sequence ID" value="NZ_JARGEQ010000096.1"/>
</dbReference>
<evidence type="ECO:0000256" key="3">
    <source>
        <dbReference type="ARBA" id="ARBA00022989"/>
    </source>
</evidence>
<gene>
    <name evidence="6" type="ORF">PZ740_10980</name>
</gene>
<protein>
    <submittedName>
        <fullName evidence="6">CvpA family protein</fullName>
    </submittedName>
</protein>
<name>A0AAP3XS86_9PROT</name>
<comment type="subcellular location">
    <subcellularLocation>
        <location evidence="1">Membrane</location>
        <topology evidence="1">Multi-pass membrane protein</topology>
    </subcellularLocation>
</comment>
<sequence length="208" mass="22177">MTALDLIVLVVVALSALVALSRGFVREVLTLAAWIGAFVTAFYVFEPVRPLVLQVVRQDLLTDLATAALVFIVPLIAFKILGGMIARAVADGPLGSLDKLAGLGFGALRGALLVSAAWLLAGMFLQPERYPPWVQEATLLPQIKTASGWLRGFLPDDFESRARDAAVEVPLKAEAVRDAAGLGTEGGGETGYSAEQLQQMNRLFRSGQ</sequence>
<keyword evidence="2 5" id="KW-0812">Transmembrane</keyword>
<dbReference type="EMBL" id="JARGEQ010000096">
    <property type="protein sequence ID" value="MDF1586903.1"/>
    <property type="molecule type" value="Genomic_DNA"/>
</dbReference>
<accession>A0AAP3XS86</accession>
<evidence type="ECO:0000313" key="7">
    <source>
        <dbReference type="Proteomes" id="UP001301140"/>
    </source>
</evidence>
<dbReference type="Pfam" id="PF02674">
    <property type="entry name" value="Colicin_V"/>
    <property type="match status" value="1"/>
</dbReference>
<dbReference type="Proteomes" id="UP001301140">
    <property type="component" value="Unassembled WGS sequence"/>
</dbReference>
<reference evidence="6 7" key="1">
    <citation type="submission" date="2023-03" db="EMBL/GenBank/DDBJ databases">
        <title>YIM 152171 draft genome.</title>
        <authorList>
            <person name="Yang Z."/>
        </authorList>
    </citation>
    <scope>NUCLEOTIDE SEQUENCE [LARGE SCALE GENOMIC DNA]</scope>
    <source>
        <strain evidence="6 7">YIM 152171</strain>
    </source>
</reference>
<evidence type="ECO:0000256" key="5">
    <source>
        <dbReference type="SAM" id="Phobius"/>
    </source>
</evidence>
<keyword evidence="7" id="KW-1185">Reference proteome</keyword>
<dbReference type="GO" id="GO:0016020">
    <property type="term" value="C:membrane"/>
    <property type="evidence" value="ECO:0007669"/>
    <property type="project" value="UniProtKB-SubCell"/>
</dbReference>
<evidence type="ECO:0000256" key="4">
    <source>
        <dbReference type="ARBA" id="ARBA00023136"/>
    </source>
</evidence>
<dbReference type="PANTHER" id="PTHR36926">
    <property type="entry name" value="COLICIN V PRODUCTION PROTEIN"/>
    <property type="match status" value="1"/>
</dbReference>
<keyword evidence="4 5" id="KW-0472">Membrane</keyword>
<evidence type="ECO:0000256" key="2">
    <source>
        <dbReference type="ARBA" id="ARBA00022692"/>
    </source>
</evidence>
<feature type="transmembrane region" description="Helical" evidence="5">
    <location>
        <begin position="60"/>
        <end position="81"/>
    </location>
</feature>
<comment type="caution">
    <text evidence="6">The sequence shown here is derived from an EMBL/GenBank/DDBJ whole genome shotgun (WGS) entry which is preliminary data.</text>
</comment>
<organism evidence="6 7">
    <name type="scientific">Marinimicrococcus flavescens</name>
    <dbReference type="NCBI Taxonomy" id="3031815"/>
    <lineage>
        <taxon>Bacteria</taxon>
        <taxon>Pseudomonadati</taxon>
        <taxon>Pseudomonadota</taxon>
        <taxon>Alphaproteobacteria</taxon>
        <taxon>Geminicoccales</taxon>
        <taxon>Geminicoccaceae</taxon>
        <taxon>Marinimicrococcus</taxon>
    </lineage>
</organism>
<feature type="transmembrane region" description="Helical" evidence="5">
    <location>
        <begin position="101"/>
        <end position="125"/>
    </location>
</feature>
<evidence type="ECO:0000313" key="6">
    <source>
        <dbReference type="EMBL" id="MDF1586903.1"/>
    </source>
</evidence>
<evidence type="ECO:0000256" key="1">
    <source>
        <dbReference type="ARBA" id="ARBA00004141"/>
    </source>
</evidence>
<dbReference type="AlphaFoldDB" id="A0AAP3XS86"/>
<dbReference type="InterPro" id="IPR003825">
    <property type="entry name" value="Colicin-V_CvpA"/>
</dbReference>
<proteinExistence type="predicted"/>
<dbReference type="PANTHER" id="PTHR36926:SF1">
    <property type="entry name" value="COLICIN V PRODUCTION PROTEIN"/>
    <property type="match status" value="1"/>
</dbReference>
<keyword evidence="3 5" id="KW-1133">Transmembrane helix</keyword>
<dbReference type="GO" id="GO:0009403">
    <property type="term" value="P:toxin biosynthetic process"/>
    <property type="evidence" value="ECO:0007669"/>
    <property type="project" value="InterPro"/>
</dbReference>
<feature type="transmembrane region" description="Helical" evidence="5">
    <location>
        <begin position="31"/>
        <end position="48"/>
    </location>
</feature>
<dbReference type="InterPro" id="IPR052719">
    <property type="entry name" value="CvpA-like"/>
</dbReference>